<accession>Q735I1</accession>
<name>Q735I1_BACC1</name>
<proteinExistence type="predicted"/>
<sequence length="31" mass="3572">MIPSNDLSVVILSNYDEIESKKYANKIVKIF</sequence>
<evidence type="ECO:0000313" key="1">
    <source>
        <dbReference type="EMBL" id="AAS42081.1"/>
    </source>
</evidence>
<protein>
    <submittedName>
        <fullName evidence="1">Uncharacterized protein</fullName>
    </submittedName>
</protein>
<dbReference type="Proteomes" id="UP000002527">
    <property type="component" value="Chromosome"/>
</dbReference>
<organism evidence="1 2">
    <name type="scientific">Bacillus cereus (strain ATCC 10987 / NRS 248)</name>
    <dbReference type="NCBI Taxonomy" id="222523"/>
    <lineage>
        <taxon>Bacteria</taxon>
        <taxon>Bacillati</taxon>
        <taxon>Bacillota</taxon>
        <taxon>Bacilli</taxon>
        <taxon>Bacillales</taxon>
        <taxon>Bacillaceae</taxon>
        <taxon>Bacillus</taxon>
        <taxon>Bacillus cereus group</taxon>
    </lineage>
</organism>
<dbReference type="HOGENOM" id="CLU_3394890_0_0_9"/>
<dbReference type="EMBL" id="AE017194">
    <property type="protein sequence ID" value="AAS42081.1"/>
    <property type="molecule type" value="Genomic_DNA"/>
</dbReference>
<gene>
    <name evidence="1" type="ordered locus">BCE_3171</name>
</gene>
<dbReference type="KEGG" id="bca:BCE_3171"/>
<reference evidence="1 2" key="1">
    <citation type="journal article" date="2004" name="Nucleic Acids Res.">
        <title>The genome sequence of Bacillus cereus ATCC 10987 reveals metabolic adaptations and a large plasmid related to Bacillus anthracis pXO1.</title>
        <authorList>
            <person name="Rasko D.A."/>
            <person name="Ravel J."/>
            <person name="Okstad O.A."/>
            <person name="Helgason E."/>
            <person name="Cer R.Z."/>
            <person name="Jiang L."/>
            <person name="Shores K.A."/>
            <person name="Fouts D.E."/>
            <person name="Tourasse N.J."/>
            <person name="Angiuoli S.V."/>
            <person name="Kolonay J."/>
            <person name="Nelson W.C."/>
            <person name="Kolsto A.-B."/>
            <person name="Fraser C.M."/>
            <person name="Read T.D."/>
        </authorList>
    </citation>
    <scope>NUCLEOTIDE SEQUENCE [LARGE SCALE GENOMIC DNA]</scope>
    <source>
        <strain evidence="2">ATCC 10987 / NRS 248</strain>
    </source>
</reference>
<evidence type="ECO:0000313" key="2">
    <source>
        <dbReference type="Proteomes" id="UP000002527"/>
    </source>
</evidence>
<dbReference type="AlphaFoldDB" id="Q735I1"/>